<dbReference type="PANTHER" id="PTHR30126">
    <property type="entry name" value="HTH-TYPE TRANSCRIPTIONAL REGULATOR"/>
    <property type="match status" value="1"/>
</dbReference>
<dbReference type="Proteomes" id="UP000544090">
    <property type="component" value="Unassembled WGS sequence"/>
</dbReference>
<accession>A0A7X6HET3</accession>
<comment type="similarity">
    <text evidence="1">Belongs to the LysR transcriptional regulatory family.</text>
</comment>
<dbReference type="Gene3D" id="3.40.190.290">
    <property type="match status" value="1"/>
</dbReference>
<evidence type="ECO:0000256" key="3">
    <source>
        <dbReference type="ARBA" id="ARBA00023125"/>
    </source>
</evidence>
<sequence>MEIAQLEMFVAVAEAGSITKAASALLRAPSNVSTRIQQLERELNVKLLVRDKRQASLSADGELFLDYARQIVDLAHEAKSFTRRGEPRGRFRLGALESTAAVRIPALLAQFHLEYPAVELELEASSSGNLFDHLLSGQLTAAFSDGKPAAPSLTGLRAFTEDLVIISPPSVNVAGAGFRASNPTVFVFGTVCSYRQRFEDWLEAEGIVPSRVVEISSYYSMLACVAAGAGISMIPLSLLETLPGANGVRAHRIEGRLGQAETWLMWRRDCRSANLQAFIGTLREHLAALPEEPPAAGERLPDLQVR</sequence>
<dbReference type="GO" id="GO:0003700">
    <property type="term" value="F:DNA-binding transcription factor activity"/>
    <property type="evidence" value="ECO:0007669"/>
    <property type="project" value="InterPro"/>
</dbReference>
<dbReference type="Gene3D" id="1.10.10.10">
    <property type="entry name" value="Winged helix-like DNA-binding domain superfamily/Winged helix DNA-binding domain"/>
    <property type="match status" value="1"/>
</dbReference>
<comment type="caution">
    <text evidence="6">The sequence shown here is derived from an EMBL/GenBank/DDBJ whole genome shotgun (WGS) entry which is preliminary data.</text>
</comment>
<dbReference type="Pfam" id="PF00126">
    <property type="entry name" value="HTH_1"/>
    <property type="match status" value="1"/>
</dbReference>
<keyword evidence="2" id="KW-0805">Transcription regulation</keyword>
<evidence type="ECO:0000256" key="1">
    <source>
        <dbReference type="ARBA" id="ARBA00009437"/>
    </source>
</evidence>
<dbReference type="EMBL" id="JAAZSQ010000005">
    <property type="protein sequence ID" value="NKX54362.1"/>
    <property type="molecule type" value="Genomic_DNA"/>
</dbReference>
<dbReference type="RefSeq" id="WP_168485707.1">
    <property type="nucleotide sequence ID" value="NZ_JAAZSQ010000005.1"/>
</dbReference>
<gene>
    <name evidence="6" type="ORF">HGG74_07350</name>
</gene>
<dbReference type="InterPro" id="IPR005119">
    <property type="entry name" value="LysR_subst-bd"/>
</dbReference>
<evidence type="ECO:0000313" key="7">
    <source>
        <dbReference type="Proteomes" id="UP000544090"/>
    </source>
</evidence>
<dbReference type="SUPFAM" id="SSF53850">
    <property type="entry name" value="Periplasmic binding protein-like II"/>
    <property type="match status" value="1"/>
</dbReference>
<protein>
    <submittedName>
        <fullName evidence="6">LysR family transcriptional regulator</fullName>
    </submittedName>
</protein>
<dbReference type="PROSITE" id="PS50931">
    <property type="entry name" value="HTH_LYSR"/>
    <property type="match status" value="1"/>
</dbReference>
<keyword evidence="4" id="KW-0804">Transcription</keyword>
<dbReference type="Pfam" id="PF03466">
    <property type="entry name" value="LysR_substrate"/>
    <property type="match status" value="1"/>
</dbReference>
<dbReference type="InterPro" id="IPR036390">
    <property type="entry name" value="WH_DNA-bd_sf"/>
</dbReference>
<evidence type="ECO:0000256" key="2">
    <source>
        <dbReference type="ARBA" id="ARBA00023015"/>
    </source>
</evidence>
<dbReference type="FunFam" id="1.10.10.10:FF:000001">
    <property type="entry name" value="LysR family transcriptional regulator"/>
    <property type="match status" value="1"/>
</dbReference>
<dbReference type="GO" id="GO:0000976">
    <property type="term" value="F:transcription cis-regulatory region binding"/>
    <property type="evidence" value="ECO:0007669"/>
    <property type="project" value="TreeGrafter"/>
</dbReference>
<dbReference type="AlphaFoldDB" id="A0A7X6HET3"/>
<name>A0A7X6HET3_9MICC</name>
<dbReference type="InterPro" id="IPR000847">
    <property type="entry name" value="LysR_HTH_N"/>
</dbReference>
<feature type="domain" description="HTH lysR-type" evidence="5">
    <location>
        <begin position="1"/>
        <end position="58"/>
    </location>
</feature>
<dbReference type="PANTHER" id="PTHR30126:SF40">
    <property type="entry name" value="HTH-TYPE TRANSCRIPTIONAL REGULATOR GLTR"/>
    <property type="match status" value="1"/>
</dbReference>
<organism evidence="6 7">
    <name type="scientific">Arthrobacter mobilis</name>
    <dbReference type="NCBI Taxonomy" id="2724944"/>
    <lineage>
        <taxon>Bacteria</taxon>
        <taxon>Bacillati</taxon>
        <taxon>Actinomycetota</taxon>
        <taxon>Actinomycetes</taxon>
        <taxon>Micrococcales</taxon>
        <taxon>Micrococcaceae</taxon>
        <taxon>Arthrobacter</taxon>
    </lineage>
</organism>
<dbReference type="InterPro" id="IPR036388">
    <property type="entry name" value="WH-like_DNA-bd_sf"/>
</dbReference>
<keyword evidence="7" id="KW-1185">Reference proteome</keyword>
<evidence type="ECO:0000256" key="4">
    <source>
        <dbReference type="ARBA" id="ARBA00023163"/>
    </source>
</evidence>
<evidence type="ECO:0000259" key="5">
    <source>
        <dbReference type="PROSITE" id="PS50931"/>
    </source>
</evidence>
<proteinExistence type="inferred from homology"/>
<evidence type="ECO:0000313" key="6">
    <source>
        <dbReference type="EMBL" id="NKX54362.1"/>
    </source>
</evidence>
<reference evidence="6 7" key="1">
    <citation type="submission" date="2020-04" db="EMBL/GenBank/DDBJ databases">
        <title>Arthrobacter sp. nov.</title>
        <authorList>
            <person name="Liu S."/>
        </authorList>
    </citation>
    <scope>NUCLEOTIDE SEQUENCE [LARGE SCALE GENOMIC DNA]</scope>
    <source>
        <strain evidence="6 7">E918</strain>
    </source>
</reference>
<keyword evidence="3" id="KW-0238">DNA-binding</keyword>
<dbReference type="SUPFAM" id="SSF46785">
    <property type="entry name" value="Winged helix' DNA-binding domain"/>
    <property type="match status" value="1"/>
</dbReference>